<accession>E6VQN2</accession>
<feature type="domain" description="Flagellar Assembly Protein A N-terminal region" evidence="1">
    <location>
        <begin position="175"/>
        <end position="345"/>
    </location>
</feature>
<dbReference type="InterPro" id="IPR005646">
    <property type="entry name" value="FapA"/>
</dbReference>
<proteinExistence type="predicted"/>
<dbReference type="PANTHER" id="PTHR38032">
    <property type="entry name" value="POLYMERASE-RELATED"/>
    <property type="match status" value="1"/>
</dbReference>
<dbReference type="AlphaFoldDB" id="E6VQN2"/>
<dbReference type="STRING" id="643562.Daes_0742"/>
<dbReference type="Proteomes" id="UP000002191">
    <property type="component" value="Chromosome"/>
</dbReference>
<name>E6VQN2_PSEA9</name>
<keyword evidence="3" id="KW-1185">Reference proteome</keyword>
<protein>
    <recommendedName>
        <fullName evidence="1">Flagellar Assembly Protein A N-terminal region domain-containing protein</fullName>
    </recommendedName>
</protein>
<sequence>MAEPRDAQFRFAMSEDGMKLGVSRYSPPQGGEGPSVALLKRQVAKAGVGLPVDEEAAREIISAIQRDEEIRRVVLVRGIEVQEPSHASLVALGNLEYPVFPGDRFARKHPPQHARDGETIDGRIIHPKKHFEPEDIEVTLGDNVGFDPLTNSYVSRAWGMARLKETTISVDPVTHISEDSVLIKATLHHRDFRGQPVTAARLEKELRDLGVVIDIDVARLEALLKQAQSLGRPLTDQTVVMGKLPAPGHDGWLEPLVSTRELAGTEDEAGRLNFRDRGTYPHVEPGQAIARLHHPTSGKGGIDIYGKTIPASSGRDLTVRRGENVEVLLDEITFTSTAKGVMVMEGTTLSVTDCLIINDNVDLATGNVTLEHGSVKILGSIHAGFSVAAPKHIIVAGSVESATVHAGGNIEVTGGILMPDGGSVRAEGTISAAYATNARISAGGDVIITNDITNSEIRAEGRLIGTRGKGHVQGGNIVTGKGMEVNELGSELGVRTTVAVQIGHDGDETLRAERKKLKDSIGKINDILGHDPARVILARTKPEKRAAVAEILRHRIALIKQRKAVSEELTQNALARQEELAGIRIRVHRLIHPGVVIIFGNKSVAVSKRTEGSTISLDARAGEIVFS</sequence>
<evidence type="ECO:0000313" key="2">
    <source>
        <dbReference type="EMBL" id="ADU61759.1"/>
    </source>
</evidence>
<evidence type="ECO:0000313" key="3">
    <source>
        <dbReference type="Proteomes" id="UP000002191"/>
    </source>
</evidence>
<dbReference type="InterPro" id="IPR046866">
    <property type="entry name" value="FapA_N"/>
</dbReference>
<dbReference type="KEGG" id="das:Daes_0742"/>
<feature type="domain" description="Flagellar Assembly Protein A N-terminal region" evidence="1">
    <location>
        <begin position="11"/>
        <end position="163"/>
    </location>
</feature>
<reference evidence="3" key="1">
    <citation type="submission" date="2010-12" db="EMBL/GenBank/DDBJ databases">
        <title>Complete sequence of Desulfovibrio aespoeensis Aspo-2.</title>
        <authorList>
            <consortium name="US DOE Joint Genome Institute"/>
            <person name="Lucas S."/>
            <person name="Copeland A."/>
            <person name="Lapidus A."/>
            <person name="Cheng J.-F."/>
            <person name="Goodwin L."/>
            <person name="Pitluck S."/>
            <person name="Chertkov O."/>
            <person name="Misra M."/>
            <person name="Detter J.C."/>
            <person name="Han C."/>
            <person name="Tapia R."/>
            <person name="Land M."/>
            <person name="Hauser L."/>
            <person name="Kyrpides N."/>
            <person name="Ivanova N."/>
            <person name="Ovchinnikova G."/>
            <person name="Pedersen K."/>
            <person name="Jagevall S."/>
            <person name="Hazen T."/>
            <person name="Woyke T."/>
        </authorList>
    </citation>
    <scope>NUCLEOTIDE SEQUENCE [LARGE SCALE GENOMIC DNA]</scope>
    <source>
        <strain evidence="3">ATCC 700646 / DSM 10631 / Aspo-2</strain>
    </source>
</reference>
<dbReference type="RefSeq" id="WP_013513690.1">
    <property type="nucleotide sequence ID" value="NC_014844.1"/>
</dbReference>
<dbReference type="Pfam" id="PF03961">
    <property type="entry name" value="FapA"/>
    <property type="match status" value="1"/>
</dbReference>
<dbReference type="Pfam" id="PF20250">
    <property type="entry name" value="FapA_N"/>
    <property type="match status" value="2"/>
</dbReference>
<dbReference type="eggNOG" id="COG1315">
    <property type="taxonomic scope" value="Bacteria"/>
</dbReference>
<dbReference type="InterPro" id="IPR046865">
    <property type="entry name" value="FapA_b_solenoid"/>
</dbReference>
<dbReference type="OrthoDB" id="9775837at2"/>
<dbReference type="PANTHER" id="PTHR38032:SF1">
    <property type="entry name" value="RNA-BINDING PROTEIN KHPB N-TERMINAL DOMAIN-CONTAINING PROTEIN"/>
    <property type="match status" value="1"/>
</dbReference>
<organism evidence="2 3">
    <name type="scientific">Pseudodesulfovibrio aespoeensis (strain ATCC 700646 / DSM 10631 / Aspo-2)</name>
    <name type="common">Desulfovibrio aespoeensis</name>
    <dbReference type="NCBI Taxonomy" id="643562"/>
    <lineage>
        <taxon>Bacteria</taxon>
        <taxon>Pseudomonadati</taxon>
        <taxon>Thermodesulfobacteriota</taxon>
        <taxon>Desulfovibrionia</taxon>
        <taxon>Desulfovibrionales</taxon>
        <taxon>Desulfovibrionaceae</taxon>
    </lineage>
</organism>
<dbReference type="EMBL" id="CP002431">
    <property type="protein sequence ID" value="ADU61759.1"/>
    <property type="molecule type" value="Genomic_DNA"/>
</dbReference>
<reference evidence="2 3" key="2">
    <citation type="journal article" date="2014" name="Genome Announc.">
        <title>Complete Genome Sequence of the Subsurface, Mesophilic Sulfate-Reducing Bacterium Desulfovibrio aespoeensis Aspo-2.</title>
        <authorList>
            <person name="Pedersen K."/>
            <person name="Bengtsson A."/>
            <person name="Edlund J."/>
            <person name="Rabe L."/>
            <person name="Hazen T."/>
            <person name="Chakraborty R."/>
            <person name="Goodwin L."/>
            <person name="Shapiro N."/>
        </authorList>
    </citation>
    <scope>NUCLEOTIDE SEQUENCE [LARGE SCALE GENOMIC DNA]</scope>
    <source>
        <strain evidence="3">ATCC 700646 / DSM 10631 / Aspo-2</strain>
    </source>
</reference>
<evidence type="ECO:0000259" key="1">
    <source>
        <dbReference type="Pfam" id="PF20250"/>
    </source>
</evidence>
<dbReference type="HOGENOM" id="CLU_026157_1_1_7"/>
<gene>
    <name evidence="2" type="ordered locus">Daes_0742</name>
</gene>